<feature type="region of interest" description="Disordered" evidence="1">
    <location>
        <begin position="250"/>
        <end position="279"/>
    </location>
</feature>
<dbReference type="AlphaFoldDB" id="A0AAQ4EHW4"/>
<dbReference type="InterPro" id="IPR008967">
    <property type="entry name" value="p53-like_TF_DNA-bd_sf"/>
</dbReference>
<reference evidence="2 3" key="1">
    <citation type="journal article" date="2023" name="Arcadia Sci">
        <title>De novo assembly of a long-read Amblyomma americanum tick genome.</title>
        <authorList>
            <person name="Chou S."/>
            <person name="Poskanzer K.E."/>
            <person name="Rollins M."/>
            <person name="Thuy-Boun P.S."/>
        </authorList>
    </citation>
    <scope>NUCLEOTIDE SEQUENCE [LARGE SCALE GENOMIC DNA]</scope>
    <source>
        <strain evidence="2">F_SG_1</strain>
        <tissue evidence="2">Salivary glands</tissue>
    </source>
</reference>
<sequence>MLEDLLQDTDDKDDLNHKQSCIGDGECDTAPDYLDVQQAGDELVHSGGDVGADAADDGFEVSGSVVAARHGSAVSCCCGDNRGFNSRDTQRDDMSGVMVATGGRFPCLHIGLTGLRASRRYFLALDFVEVGGASENGLSPYNYTEPYYAPRPNNLPGKQWMSGVLYFSLNSIANGRLQEGGTTLEVGGEYEPTLRLLELRDDQWPSGSSAMRFPLRGTAFLVVSLSSEVRTSRTALANEFLLVRRSEMTRSPCASQRQQQQPHEQHQPQDSFRKSPPSRGVFLEQSAASPTTLQQPDWRRLLELRAGSRQAATAAASRSLLAGSGESRSHGLQALPTAQELLSTSSGAVYSKPVVHDHFSGGVWKSLPAQPSAQLPHQHCHQHGHQHPVGAGAWHSSTARHNPLAPGAHMEMGAAPLQGMQHGREAFSSLLHQRQQRSISPQQPRSVPSNFANGARSGAGFQPAADHRPVLPPFGPTAAAAHALQECWTRSAPRTAATAAMMRLNYDLLPASYLQWLALAKNSMARPSTTAASAWTAALDHDQQPQHQPKQDLGVQTACFTTPPGEEEPEQDSGDTVRSSSASPVAPFSAPRPAMYYSSSPASTLSPP</sequence>
<organism evidence="2 3">
    <name type="scientific">Amblyomma americanum</name>
    <name type="common">Lone star tick</name>
    <dbReference type="NCBI Taxonomy" id="6943"/>
    <lineage>
        <taxon>Eukaryota</taxon>
        <taxon>Metazoa</taxon>
        <taxon>Ecdysozoa</taxon>
        <taxon>Arthropoda</taxon>
        <taxon>Chelicerata</taxon>
        <taxon>Arachnida</taxon>
        <taxon>Acari</taxon>
        <taxon>Parasitiformes</taxon>
        <taxon>Ixodida</taxon>
        <taxon>Ixodoidea</taxon>
        <taxon>Ixodidae</taxon>
        <taxon>Amblyomminae</taxon>
        <taxon>Amblyomma</taxon>
    </lineage>
</organism>
<feature type="region of interest" description="Disordered" evidence="1">
    <location>
        <begin position="540"/>
        <end position="608"/>
    </location>
</feature>
<proteinExistence type="predicted"/>
<dbReference type="GO" id="GO:0003700">
    <property type="term" value="F:DNA-binding transcription factor activity"/>
    <property type="evidence" value="ECO:0007669"/>
    <property type="project" value="InterPro"/>
</dbReference>
<evidence type="ECO:0000313" key="3">
    <source>
        <dbReference type="Proteomes" id="UP001321473"/>
    </source>
</evidence>
<evidence type="ECO:0000313" key="2">
    <source>
        <dbReference type="EMBL" id="KAK8774238.1"/>
    </source>
</evidence>
<gene>
    <name evidence="2" type="ORF">V5799_011225</name>
</gene>
<dbReference type="EMBL" id="JARKHS020015673">
    <property type="protein sequence ID" value="KAK8774238.1"/>
    <property type="molecule type" value="Genomic_DNA"/>
</dbReference>
<dbReference type="SUPFAM" id="SSF49417">
    <property type="entry name" value="p53-like transcription factors"/>
    <property type="match status" value="1"/>
</dbReference>
<accession>A0AAQ4EHW4</accession>
<feature type="compositionally biased region" description="Low complexity" evidence="1">
    <location>
        <begin position="577"/>
        <end position="594"/>
    </location>
</feature>
<name>A0AAQ4EHW4_AMBAM</name>
<protein>
    <submittedName>
        <fullName evidence="2">Uncharacterized protein</fullName>
    </submittedName>
</protein>
<dbReference type="GO" id="GO:0006357">
    <property type="term" value="P:regulation of transcription by RNA polymerase II"/>
    <property type="evidence" value="ECO:0007669"/>
    <property type="project" value="UniProtKB-ARBA"/>
</dbReference>
<dbReference type="Proteomes" id="UP001321473">
    <property type="component" value="Unassembled WGS sequence"/>
</dbReference>
<keyword evidence="3" id="KW-1185">Reference proteome</keyword>
<feature type="compositionally biased region" description="Polar residues" evidence="1">
    <location>
        <begin position="597"/>
        <end position="608"/>
    </location>
</feature>
<feature type="region of interest" description="Disordered" evidence="1">
    <location>
        <begin position="374"/>
        <end position="396"/>
    </location>
</feature>
<feature type="compositionally biased region" description="Basic and acidic residues" evidence="1">
    <location>
        <begin position="263"/>
        <end position="273"/>
    </location>
</feature>
<comment type="caution">
    <text evidence="2">The sequence shown here is derived from an EMBL/GenBank/DDBJ whole genome shotgun (WGS) entry which is preliminary data.</text>
</comment>
<evidence type="ECO:0000256" key="1">
    <source>
        <dbReference type="SAM" id="MobiDB-lite"/>
    </source>
</evidence>